<dbReference type="Gene3D" id="3.40.50.300">
    <property type="entry name" value="P-loop containing nucleotide triphosphate hydrolases"/>
    <property type="match status" value="1"/>
</dbReference>
<dbReference type="PROSITE" id="PS00092">
    <property type="entry name" value="N6_MTASE"/>
    <property type="match status" value="1"/>
</dbReference>
<dbReference type="SMART" id="SM00487">
    <property type="entry name" value="DEXDc"/>
    <property type="match status" value="1"/>
</dbReference>
<dbReference type="GO" id="GO:0009007">
    <property type="term" value="F:site-specific DNA-methyltransferase (adenine-specific) activity"/>
    <property type="evidence" value="ECO:0007669"/>
    <property type="project" value="UniProtKB-EC"/>
</dbReference>
<dbReference type="InterPro" id="IPR011639">
    <property type="entry name" value="MethylTrfase_TaqI-like_dom"/>
</dbReference>
<sequence length="1059" mass="117729">MTSVELDKTSSAINAILHPEDHVVNSTFERYVSENLFAQEKFDAIVGNPPYGPRDDSMIQDVGYRDIKLADQYFVTRCIDMVRPGGLICLVLPSRIVEGSKLKKWRRQIAMKAEFLGAQRLPTGTFGNNGSDSVVTDVVIWRKHPAALAGSIERASVELLESTNVLWDTWINGKWYQRDGKKYIHGTEHTVGQGAWARKVVDRGGRTDDDIKRALSHKFDSRIDWETLEIKAPETRVYAEGEYKIINGQQMRMDNGEWVSAVQQDATGSLNTAVYGVTSTDEIAVMTANQASMLKADFSHLKNIHRDLPGECDPAFIENMQAAMALPEAQQERAFRGMLLGQLVRDVSNLAAQQDGSEGLSDALTMKRENVAGLVFAEYEKFGLPTKLKHTSKLKGGALANWHAFAQSIDKNGTLSDLLDGKLKRESTVDFDHADPAQVAAAFYKQQMTSVDVATFRKAMTDPKDDMSDEQLLSWLAQQDGLAINSDGTISPIHHATSGEISAKLDTLYMAIKNALDTNVANNLQRQVELINSRRKWTDITDIKFKLTDGWIDKSILIEFLQSRGYDYFDYSKVIVGEDGTEKVVPADGDDGFFTGYRMRDGQKRNNQDERFERQLENYLNKAPVRGGGGNEGLAAIRDQLRQLDADFGLWLSTSDHADTVAAEYNSRFNGYIAPEYDDTSLELENLSGNIDLMGYQNATIRRFSDEGCGIIGYGTGLGKTFTGLGLAAYNIQVGRSKRVVFVVPKSVLENWYHEADTFFGANNLGDKVFIGIEPVKDKDGNVMREPVLDEEGQPVIKNGKPLTRAKLEVDTSTKKVAPKLHQLTHSSAKMVFMTKDVFASIPLREETISDNVSDMVDNGLVAGSNKYAAIAETYREQAKNAKFRAKHADDGSTKKHDLPYFEDLLIDSVITDEGHNYRNSYKSGGMGNRLAFLPNTQTANMALDMQIKNNYVKRVNRDRGCYSLTATPTVNSPIDAFNMLSQIIPQAVWAKMGIIDSDDFIRMFGKTGETAVHKLSGKVETKEALLGSRTSMHYVPYSTATPKSKTSMTLATRYISLS</sequence>
<keyword evidence="2" id="KW-0808">Transferase</keyword>
<dbReference type="GO" id="GO:0016787">
    <property type="term" value="F:hydrolase activity"/>
    <property type="evidence" value="ECO:0007669"/>
    <property type="project" value="InterPro"/>
</dbReference>
<dbReference type="Gene3D" id="3.40.50.150">
    <property type="entry name" value="Vaccinia Virus protein VP39"/>
    <property type="match status" value="1"/>
</dbReference>
<dbReference type="GO" id="GO:0005524">
    <property type="term" value="F:ATP binding"/>
    <property type="evidence" value="ECO:0007669"/>
    <property type="project" value="InterPro"/>
</dbReference>
<dbReference type="PANTHER" id="PTHR41313:SF1">
    <property type="entry name" value="DNA METHYLASE ADENINE-SPECIFIC DOMAIN-CONTAINING PROTEIN"/>
    <property type="match status" value="1"/>
</dbReference>
<proteinExistence type="predicted"/>
<name>A0A090QYB4_9GAMM</name>
<dbReference type="InterPro" id="IPR052933">
    <property type="entry name" value="DNA_Protect_Modify"/>
</dbReference>
<dbReference type="eggNOG" id="COG0553">
    <property type="taxonomic scope" value="Bacteria"/>
</dbReference>
<dbReference type="GO" id="GO:0003677">
    <property type="term" value="F:DNA binding"/>
    <property type="evidence" value="ECO:0007669"/>
    <property type="project" value="InterPro"/>
</dbReference>
<dbReference type="Pfam" id="PF07669">
    <property type="entry name" value="Eco57I"/>
    <property type="match status" value="1"/>
</dbReference>
<evidence type="ECO:0000256" key="2">
    <source>
        <dbReference type="ARBA" id="ARBA00022679"/>
    </source>
</evidence>
<protein>
    <submittedName>
        <fullName evidence="4">DNA methylase</fullName>
    </submittedName>
</protein>
<evidence type="ECO:0000313" key="5">
    <source>
        <dbReference type="Proteomes" id="UP000029227"/>
    </source>
</evidence>
<dbReference type="SUPFAM" id="SSF52540">
    <property type="entry name" value="P-loop containing nucleoside triphosphate hydrolases"/>
    <property type="match status" value="1"/>
</dbReference>
<evidence type="ECO:0000313" key="4">
    <source>
        <dbReference type="EMBL" id="GAL07861.1"/>
    </source>
</evidence>
<evidence type="ECO:0000256" key="1">
    <source>
        <dbReference type="ARBA" id="ARBA00022603"/>
    </source>
</evidence>
<comment type="caution">
    <text evidence="4">The sequence shown here is derived from an EMBL/GenBank/DDBJ whole genome shotgun (WGS) entry which is preliminary data.</text>
</comment>
<dbReference type="GO" id="GO:0032259">
    <property type="term" value="P:methylation"/>
    <property type="evidence" value="ECO:0007669"/>
    <property type="project" value="UniProtKB-KW"/>
</dbReference>
<dbReference type="eggNOG" id="COG0827">
    <property type="taxonomic scope" value="Bacteria"/>
</dbReference>
<dbReference type="STRING" id="754436.JCM19237_241"/>
<dbReference type="InterPro" id="IPR029063">
    <property type="entry name" value="SAM-dependent_MTases_sf"/>
</dbReference>
<dbReference type="InterPro" id="IPR014001">
    <property type="entry name" value="Helicase_ATP-bd"/>
</dbReference>
<dbReference type="AlphaFoldDB" id="A0A090QYB4"/>
<dbReference type="PANTHER" id="PTHR41313">
    <property type="entry name" value="ADENINE-SPECIFIC METHYLTRANSFERASE"/>
    <property type="match status" value="1"/>
</dbReference>
<accession>A0A090QYB4</accession>
<dbReference type="InterPro" id="IPR027417">
    <property type="entry name" value="P-loop_NTPase"/>
</dbReference>
<dbReference type="InterPro" id="IPR006935">
    <property type="entry name" value="Helicase/UvrB_N"/>
</dbReference>
<reference evidence="4 5" key="1">
    <citation type="journal article" date="2014" name="Genome Announc.">
        <title>Draft Genome Sequences of Two Vibrionaceae Species, Vibrio ponticus C121 and Photobacterium aphoticum C119, Isolated as Coral Reef Microbiota.</title>
        <authorList>
            <person name="Al-saari N."/>
            <person name="Meirelles P.M."/>
            <person name="Mino S."/>
            <person name="Suda W."/>
            <person name="Oshima K."/>
            <person name="Hattori M."/>
            <person name="Ohkuma M."/>
            <person name="Thompson F.L."/>
            <person name="Gomez-Gil B."/>
            <person name="Sawabe T."/>
            <person name="Sawabe T."/>
        </authorList>
    </citation>
    <scope>NUCLEOTIDE SEQUENCE [LARGE SCALE GENOMIC DNA]</scope>
    <source>
        <strain evidence="4 5">JCM 19237</strain>
    </source>
</reference>
<dbReference type="Proteomes" id="UP000029227">
    <property type="component" value="Unassembled WGS sequence"/>
</dbReference>
<evidence type="ECO:0000259" key="3">
    <source>
        <dbReference type="SMART" id="SM00487"/>
    </source>
</evidence>
<dbReference type="InterPro" id="IPR002052">
    <property type="entry name" value="DNA_methylase_N6_adenine_CS"/>
</dbReference>
<feature type="domain" description="Helicase ATP-binding" evidence="3">
    <location>
        <begin position="689"/>
        <end position="1005"/>
    </location>
</feature>
<keyword evidence="1 4" id="KW-0489">Methyltransferase</keyword>
<dbReference type="GO" id="GO:0006304">
    <property type="term" value="P:DNA modification"/>
    <property type="evidence" value="ECO:0007669"/>
    <property type="project" value="InterPro"/>
</dbReference>
<dbReference type="EMBL" id="BBMN01000020">
    <property type="protein sequence ID" value="GAL07861.1"/>
    <property type="molecule type" value="Genomic_DNA"/>
</dbReference>
<dbReference type="Pfam" id="PF04851">
    <property type="entry name" value="ResIII"/>
    <property type="match status" value="1"/>
</dbReference>
<organism evidence="4 5">
    <name type="scientific">Photobacterium aphoticum</name>
    <dbReference type="NCBI Taxonomy" id="754436"/>
    <lineage>
        <taxon>Bacteria</taxon>
        <taxon>Pseudomonadati</taxon>
        <taxon>Pseudomonadota</taxon>
        <taxon>Gammaproteobacteria</taxon>
        <taxon>Vibrionales</taxon>
        <taxon>Vibrionaceae</taxon>
        <taxon>Photobacterium</taxon>
    </lineage>
</organism>
<dbReference type="SUPFAM" id="SSF53335">
    <property type="entry name" value="S-adenosyl-L-methionine-dependent methyltransferases"/>
    <property type="match status" value="1"/>
</dbReference>
<gene>
    <name evidence="4" type="ORF">JCM19237_241</name>
</gene>